<dbReference type="EMBL" id="CP048000">
    <property type="protein sequence ID" value="QHQ62372.1"/>
    <property type="molecule type" value="Genomic_DNA"/>
</dbReference>
<organism evidence="5 6">
    <name type="scientific">Anaerocolumna sedimenticola</name>
    <dbReference type="NCBI Taxonomy" id="2696063"/>
    <lineage>
        <taxon>Bacteria</taxon>
        <taxon>Bacillati</taxon>
        <taxon>Bacillota</taxon>
        <taxon>Clostridia</taxon>
        <taxon>Lachnospirales</taxon>
        <taxon>Lachnospiraceae</taxon>
        <taxon>Anaerocolumna</taxon>
    </lineage>
</organism>
<accession>A0A6P1TQA2</accession>
<dbReference type="AlphaFoldDB" id="A0A6P1TQA2"/>
<protein>
    <submittedName>
        <fullName evidence="5">AraC family transcriptional regulator</fullName>
    </submittedName>
</protein>
<dbReference type="Gene3D" id="1.10.10.60">
    <property type="entry name" value="Homeodomain-like"/>
    <property type="match status" value="2"/>
</dbReference>
<proteinExistence type="predicted"/>
<dbReference type="InterPro" id="IPR018060">
    <property type="entry name" value="HTH_AraC"/>
</dbReference>
<dbReference type="PRINTS" id="PR00032">
    <property type="entry name" value="HTHARAC"/>
</dbReference>
<keyword evidence="6" id="KW-1185">Reference proteome</keyword>
<dbReference type="InterPro" id="IPR009057">
    <property type="entry name" value="Homeodomain-like_sf"/>
</dbReference>
<dbReference type="PANTHER" id="PTHR43280">
    <property type="entry name" value="ARAC-FAMILY TRANSCRIPTIONAL REGULATOR"/>
    <property type="match status" value="1"/>
</dbReference>
<dbReference type="PROSITE" id="PS00041">
    <property type="entry name" value="HTH_ARAC_FAMILY_1"/>
    <property type="match status" value="1"/>
</dbReference>
<dbReference type="GO" id="GO:0043565">
    <property type="term" value="F:sequence-specific DNA binding"/>
    <property type="evidence" value="ECO:0007669"/>
    <property type="project" value="InterPro"/>
</dbReference>
<dbReference type="SUPFAM" id="SSF46689">
    <property type="entry name" value="Homeodomain-like"/>
    <property type="match status" value="2"/>
</dbReference>
<reference evidence="5 6" key="1">
    <citation type="submission" date="2020-01" db="EMBL/GenBank/DDBJ databases">
        <title>Genome analysis of Anaerocolumna sp. CBA3638.</title>
        <authorList>
            <person name="Kim J."/>
            <person name="Roh S.W."/>
        </authorList>
    </citation>
    <scope>NUCLEOTIDE SEQUENCE [LARGE SCALE GENOMIC DNA]</scope>
    <source>
        <strain evidence="5 6">CBA3638</strain>
    </source>
</reference>
<dbReference type="Pfam" id="PF12833">
    <property type="entry name" value="HTH_18"/>
    <property type="match status" value="1"/>
</dbReference>
<keyword evidence="3" id="KW-0804">Transcription</keyword>
<evidence type="ECO:0000259" key="4">
    <source>
        <dbReference type="PROSITE" id="PS01124"/>
    </source>
</evidence>
<dbReference type="SMART" id="SM00342">
    <property type="entry name" value="HTH_ARAC"/>
    <property type="match status" value="1"/>
</dbReference>
<dbReference type="GO" id="GO:0003700">
    <property type="term" value="F:DNA-binding transcription factor activity"/>
    <property type="evidence" value="ECO:0007669"/>
    <property type="project" value="InterPro"/>
</dbReference>
<dbReference type="PROSITE" id="PS01124">
    <property type="entry name" value="HTH_ARAC_FAMILY_2"/>
    <property type="match status" value="1"/>
</dbReference>
<keyword evidence="2" id="KW-0238">DNA-binding</keyword>
<dbReference type="InterPro" id="IPR020449">
    <property type="entry name" value="Tscrpt_reg_AraC-type_HTH"/>
</dbReference>
<gene>
    <name evidence="5" type="ORF">Ana3638_17580</name>
</gene>
<sequence length="211" mass="23783">MEKSLIHDVLSGNSKGAKATLNEMLGQIYFSSGNNIEIIKVRTIELVALLSRATYEAGSNESSVYHMTESFMMELTNVKNLTDLSYVLMETLEQFTNMAFSHTNNNNLSVIKKSIDFINDHYNQNITLEMAADQVGLNPAYFSTLFKKETGINFSSYLLNLKIENAKLLLKNSNLSLINIAVELGFDNQSYFSNVFKKATGMTPKQYRQTL</sequence>
<feature type="domain" description="HTH araC/xylS-type" evidence="4">
    <location>
        <begin position="112"/>
        <end position="210"/>
    </location>
</feature>
<dbReference type="PANTHER" id="PTHR43280:SF28">
    <property type="entry name" value="HTH-TYPE TRANSCRIPTIONAL ACTIVATOR RHAS"/>
    <property type="match status" value="1"/>
</dbReference>
<evidence type="ECO:0000256" key="3">
    <source>
        <dbReference type="ARBA" id="ARBA00023163"/>
    </source>
</evidence>
<name>A0A6P1TQA2_9FIRM</name>
<evidence type="ECO:0000256" key="2">
    <source>
        <dbReference type="ARBA" id="ARBA00023125"/>
    </source>
</evidence>
<dbReference type="InterPro" id="IPR018062">
    <property type="entry name" value="HTH_AraC-typ_CS"/>
</dbReference>
<dbReference type="KEGG" id="anr:Ana3638_17580"/>
<dbReference type="Proteomes" id="UP000464314">
    <property type="component" value="Chromosome"/>
</dbReference>
<evidence type="ECO:0000313" key="6">
    <source>
        <dbReference type="Proteomes" id="UP000464314"/>
    </source>
</evidence>
<keyword evidence="1" id="KW-0805">Transcription regulation</keyword>
<evidence type="ECO:0000313" key="5">
    <source>
        <dbReference type="EMBL" id="QHQ62372.1"/>
    </source>
</evidence>
<dbReference type="RefSeq" id="WP_161839196.1">
    <property type="nucleotide sequence ID" value="NZ_CP048000.1"/>
</dbReference>
<evidence type="ECO:0000256" key="1">
    <source>
        <dbReference type="ARBA" id="ARBA00023015"/>
    </source>
</evidence>